<sequence length="220" mass="24247">MARTTGSDGEKTEAAIREAAVNLIARLGYEAMSMRQLAAEVGVQAAALYRYFPTKEDLLFTLMREHMEGLIGVWNAARPATADPAGRLAAYVENHIAFHIERRHATHVSNMELRSLSHDRLTRILRMRTAYEKELRAILRDGAEAGVFSVEDTGLTAMAVIQMMTGVIVWFRPGERLSISEVTATYLSMTMRLVGAEAHGASTTYSTVRGFGRAKDAVAL</sequence>
<evidence type="ECO:0000313" key="7">
    <source>
        <dbReference type="Proteomes" id="UP001549204"/>
    </source>
</evidence>
<organism evidence="6 7">
    <name type="scientific">Mesorhizobium robiniae</name>
    <dbReference type="NCBI Taxonomy" id="559315"/>
    <lineage>
        <taxon>Bacteria</taxon>
        <taxon>Pseudomonadati</taxon>
        <taxon>Pseudomonadota</taxon>
        <taxon>Alphaproteobacteria</taxon>
        <taxon>Hyphomicrobiales</taxon>
        <taxon>Phyllobacteriaceae</taxon>
        <taxon>Mesorhizobium</taxon>
    </lineage>
</organism>
<evidence type="ECO:0000256" key="2">
    <source>
        <dbReference type="ARBA" id="ARBA00023125"/>
    </source>
</evidence>
<keyword evidence="3" id="KW-0804">Transcription</keyword>
<dbReference type="Proteomes" id="UP001549204">
    <property type="component" value="Unassembled WGS sequence"/>
</dbReference>
<dbReference type="Pfam" id="PF17932">
    <property type="entry name" value="TetR_C_24"/>
    <property type="match status" value="1"/>
</dbReference>
<dbReference type="PANTHER" id="PTHR30055:SF234">
    <property type="entry name" value="HTH-TYPE TRANSCRIPTIONAL REGULATOR BETI"/>
    <property type="match status" value="1"/>
</dbReference>
<comment type="caution">
    <text evidence="6">The sequence shown here is derived from an EMBL/GenBank/DDBJ whole genome shotgun (WGS) entry which is preliminary data.</text>
</comment>
<protein>
    <submittedName>
        <fullName evidence="6">AcrR family transcriptional regulator</fullName>
    </submittedName>
</protein>
<evidence type="ECO:0000259" key="5">
    <source>
        <dbReference type="PROSITE" id="PS50977"/>
    </source>
</evidence>
<dbReference type="InterPro" id="IPR009057">
    <property type="entry name" value="Homeodomain-like_sf"/>
</dbReference>
<dbReference type="PROSITE" id="PS01081">
    <property type="entry name" value="HTH_TETR_1"/>
    <property type="match status" value="1"/>
</dbReference>
<keyword evidence="2 4" id="KW-0238">DNA-binding</keyword>
<keyword evidence="7" id="KW-1185">Reference proteome</keyword>
<dbReference type="Gene3D" id="1.10.357.10">
    <property type="entry name" value="Tetracycline Repressor, domain 2"/>
    <property type="match status" value="1"/>
</dbReference>
<dbReference type="PROSITE" id="PS50977">
    <property type="entry name" value="HTH_TETR_2"/>
    <property type="match status" value="1"/>
</dbReference>
<name>A0ABV2GV82_9HYPH</name>
<evidence type="ECO:0000256" key="1">
    <source>
        <dbReference type="ARBA" id="ARBA00023015"/>
    </source>
</evidence>
<dbReference type="PRINTS" id="PR00455">
    <property type="entry name" value="HTHTETR"/>
</dbReference>
<proteinExistence type="predicted"/>
<dbReference type="PANTHER" id="PTHR30055">
    <property type="entry name" value="HTH-TYPE TRANSCRIPTIONAL REGULATOR RUTR"/>
    <property type="match status" value="1"/>
</dbReference>
<dbReference type="SUPFAM" id="SSF46689">
    <property type="entry name" value="Homeodomain-like"/>
    <property type="match status" value="1"/>
</dbReference>
<evidence type="ECO:0000256" key="4">
    <source>
        <dbReference type="PROSITE-ProRule" id="PRU00335"/>
    </source>
</evidence>
<evidence type="ECO:0000256" key="3">
    <source>
        <dbReference type="ARBA" id="ARBA00023163"/>
    </source>
</evidence>
<keyword evidence="1" id="KW-0805">Transcription regulation</keyword>
<gene>
    <name evidence="6" type="ORF">ABID19_005259</name>
</gene>
<feature type="domain" description="HTH tetR-type" evidence="5">
    <location>
        <begin position="10"/>
        <end position="70"/>
    </location>
</feature>
<dbReference type="InterPro" id="IPR023772">
    <property type="entry name" value="DNA-bd_HTH_TetR-type_CS"/>
</dbReference>
<feature type="DNA-binding region" description="H-T-H motif" evidence="4">
    <location>
        <begin position="33"/>
        <end position="52"/>
    </location>
</feature>
<dbReference type="InterPro" id="IPR050109">
    <property type="entry name" value="HTH-type_TetR-like_transc_reg"/>
</dbReference>
<dbReference type="InterPro" id="IPR036271">
    <property type="entry name" value="Tet_transcr_reg_TetR-rel_C_sf"/>
</dbReference>
<reference evidence="6 7" key="1">
    <citation type="submission" date="2024-06" db="EMBL/GenBank/DDBJ databases">
        <title>Genomic Encyclopedia of Type Strains, Phase IV (KMG-IV): sequencing the most valuable type-strain genomes for metagenomic binning, comparative biology and taxonomic classification.</title>
        <authorList>
            <person name="Goeker M."/>
        </authorList>
    </citation>
    <scope>NUCLEOTIDE SEQUENCE [LARGE SCALE GENOMIC DNA]</scope>
    <source>
        <strain evidence="6 7">DSM 100022</strain>
    </source>
</reference>
<dbReference type="Pfam" id="PF00440">
    <property type="entry name" value="TetR_N"/>
    <property type="match status" value="1"/>
</dbReference>
<dbReference type="RefSeq" id="WP_354493759.1">
    <property type="nucleotide sequence ID" value="NZ_JBEPMC010000010.1"/>
</dbReference>
<accession>A0ABV2GV82</accession>
<evidence type="ECO:0000313" key="6">
    <source>
        <dbReference type="EMBL" id="MET3582201.1"/>
    </source>
</evidence>
<dbReference type="InterPro" id="IPR041490">
    <property type="entry name" value="KstR2_TetR_C"/>
</dbReference>
<dbReference type="EMBL" id="JBEPMC010000010">
    <property type="protein sequence ID" value="MET3582201.1"/>
    <property type="molecule type" value="Genomic_DNA"/>
</dbReference>
<dbReference type="SUPFAM" id="SSF48498">
    <property type="entry name" value="Tetracyclin repressor-like, C-terminal domain"/>
    <property type="match status" value="1"/>
</dbReference>
<dbReference type="InterPro" id="IPR001647">
    <property type="entry name" value="HTH_TetR"/>
</dbReference>